<dbReference type="EMBL" id="FNUL01000003">
    <property type="protein sequence ID" value="SEF53350.1"/>
    <property type="molecule type" value="Genomic_DNA"/>
</dbReference>
<evidence type="ECO:0000313" key="2">
    <source>
        <dbReference type="Proteomes" id="UP000236726"/>
    </source>
</evidence>
<reference evidence="1 2" key="1">
    <citation type="submission" date="2016-10" db="EMBL/GenBank/DDBJ databases">
        <authorList>
            <person name="de Groot N.N."/>
        </authorList>
    </citation>
    <scope>NUCLEOTIDE SEQUENCE [LARGE SCALE GENOMIC DNA]</scope>
    <source>
        <strain evidence="1 2">D15d</strain>
    </source>
</reference>
<organism evidence="1 2">
    <name type="scientific">Lachnospira multipara</name>
    <dbReference type="NCBI Taxonomy" id="28051"/>
    <lineage>
        <taxon>Bacteria</taxon>
        <taxon>Bacillati</taxon>
        <taxon>Bacillota</taxon>
        <taxon>Clostridia</taxon>
        <taxon>Lachnospirales</taxon>
        <taxon>Lachnospiraceae</taxon>
        <taxon>Lachnospira</taxon>
    </lineage>
</organism>
<name>A0A1H5SSF4_9FIRM</name>
<keyword evidence="2" id="KW-1185">Reference proteome</keyword>
<dbReference type="AlphaFoldDB" id="A0A1H5SSF4"/>
<dbReference type="Proteomes" id="UP000236726">
    <property type="component" value="Unassembled WGS sequence"/>
</dbReference>
<accession>A0A1H5SSF4</accession>
<protein>
    <submittedName>
        <fullName evidence="1">Uncharacterized protein</fullName>
    </submittedName>
</protein>
<dbReference type="RefSeq" id="WP_103952321.1">
    <property type="nucleotide sequence ID" value="NZ_FNUL01000003.1"/>
</dbReference>
<evidence type="ECO:0000313" key="1">
    <source>
        <dbReference type="EMBL" id="SEF53350.1"/>
    </source>
</evidence>
<gene>
    <name evidence="1" type="ORF">SAMN05216537_103100</name>
</gene>
<proteinExistence type="predicted"/>
<sequence>MINGNLDQFLDTVWFSEATLYYNGYIYWLEAQTDDIESVFFIDRWKAQNEDNKYYHSILNNDGTLSYDRVLEIHGNNLDVIKKKFLEATPFERKTFWQVEKEIAWLDESTPI</sequence>